<dbReference type="RefSeq" id="WP_012177533.1">
    <property type="nucleotide sequence ID" value="NC_009952.1"/>
</dbReference>
<evidence type="ECO:0000259" key="1">
    <source>
        <dbReference type="SMART" id="SM00460"/>
    </source>
</evidence>
<protein>
    <submittedName>
        <fullName evidence="2">Transglutaminase domain protein</fullName>
    </submittedName>
</protein>
<name>A8LRF0_DINSH</name>
<reference evidence="3" key="1">
    <citation type="journal article" date="2010" name="ISME J.">
        <title>The complete genome sequence of the algal symbiont Dinoroseobacter shibae: a hitchhiker's guide to life in the sea.</title>
        <authorList>
            <person name="Wagner-Dobler I."/>
            <person name="Ballhausen B."/>
            <person name="Berger M."/>
            <person name="Brinkhoff T."/>
            <person name="Buchholz I."/>
            <person name="Bunk B."/>
            <person name="Cypionka H."/>
            <person name="Daniel R."/>
            <person name="Drepper T."/>
            <person name="Gerdts G."/>
            <person name="Hahnke S."/>
            <person name="Han C."/>
            <person name="Jahn D."/>
            <person name="Kalhoefer D."/>
            <person name="Kiss H."/>
            <person name="Klenk H.P."/>
            <person name="Kyrpides N."/>
            <person name="Liebl W."/>
            <person name="Liesegang H."/>
            <person name="Meincke L."/>
            <person name="Pati A."/>
            <person name="Petersen J."/>
            <person name="Piekarski T."/>
            <person name="Pommerenke C."/>
            <person name="Pradella S."/>
            <person name="Pukall R."/>
            <person name="Rabus R."/>
            <person name="Stackebrandt E."/>
            <person name="Thole S."/>
            <person name="Thompson L."/>
            <person name="Tielen P."/>
            <person name="Tomasch J."/>
            <person name="von Jan M."/>
            <person name="Wanphrut N."/>
            <person name="Wichels A."/>
            <person name="Zech H."/>
            <person name="Simon M."/>
        </authorList>
    </citation>
    <scope>NUCLEOTIDE SEQUENCE [LARGE SCALE GENOMIC DNA]</scope>
    <source>
        <strain evidence="3">DSM 16493 / NCIMB 14021 / DFL 12</strain>
    </source>
</reference>
<dbReference type="AlphaFoldDB" id="A8LRF0"/>
<dbReference type="InterPro" id="IPR013589">
    <property type="entry name" value="Bac_transglu_N"/>
</dbReference>
<dbReference type="eggNOG" id="COG1305">
    <property type="taxonomic scope" value="Bacteria"/>
</dbReference>
<dbReference type="SMART" id="SM00460">
    <property type="entry name" value="TGc"/>
    <property type="match status" value="1"/>
</dbReference>
<dbReference type="Pfam" id="PF08379">
    <property type="entry name" value="Bact_transglu_N"/>
    <property type="match status" value="1"/>
</dbReference>
<dbReference type="OrthoDB" id="9804023at2"/>
<sequence length="295" mass="32124">MLYDIRLKLDHTYAGRAGGARHLNRVMPAALPGRQIVQTSLLTCDPVADTRNAFVDFFGNRATVFYHDAPHDKMRITMQARVRCLTREPQLDISPDRNRLAQEIAEVRHLDGQAPHHFLGPSPRVPARSEIAAFAADITAPVTGGVLAQMQALGHALHAEMTFDATATTVDTPMIDAFVNRHGVCQDYSHIFIAALRSLAIPARYVSGFLRTLPPPGQPRLEGADAMHAWVSAWCGSELGWVEYDPTNDITVQTDHIVVAYGRDYSDVSPIKGVLRTAAKGTSAQSVDVAPVGAV</sequence>
<dbReference type="Proteomes" id="UP000006833">
    <property type="component" value="Chromosome"/>
</dbReference>
<proteinExistence type="predicted"/>
<dbReference type="PANTHER" id="PTHR33490:SF7">
    <property type="entry name" value="BLR2979 PROTEIN"/>
    <property type="match status" value="1"/>
</dbReference>
<keyword evidence="3" id="KW-1185">Reference proteome</keyword>
<dbReference type="HOGENOM" id="CLU_008973_0_0_5"/>
<dbReference type="EMBL" id="CP000830">
    <property type="protein sequence ID" value="ABV92600.1"/>
    <property type="molecule type" value="Genomic_DNA"/>
</dbReference>
<dbReference type="KEGG" id="dsh:Dshi_0855"/>
<dbReference type="PANTHER" id="PTHR33490">
    <property type="entry name" value="BLR5614 PROTEIN-RELATED"/>
    <property type="match status" value="1"/>
</dbReference>
<accession>A8LRF0</accession>
<dbReference type="Gene3D" id="3.10.620.30">
    <property type="match status" value="1"/>
</dbReference>
<dbReference type="STRING" id="398580.Dshi_0855"/>
<dbReference type="InterPro" id="IPR002931">
    <property type="entry name" value="Transglutaminase-like"/>
</dbReference>
<dbReference type="SUPFAM" id="SSF54001">
    <property type="entry name" value="Cysteine proteinases"/>
    <property type="match status" value="1"/>
</dbReference>
<dbReference type="Pfam" id="PF01841">
    <property type="entry name" value="Transglut_core"/>
    <property type="match status" value="1"/>
</dbReference>
<gene>
    <name evidence="2" type="ordered locus">Dshi_0855</name>
</gene>
<dbReference type="InterPro" id="IPR038765">
    <property type="entry name" value="Papain-like_cys_pep_sf"/>
</dbReference>
<feature type="domain" description="Transglutaminase-like" evidence="1">
    <location>
        <begin position="177"/>
        <end position="248"/>
    </location>
</feature>
<evidence type="ECO:0000313" key="3">
    <source>
        <dbReference type="Proteomes" id="UP000006833"/>
    </source>
</evidence>
<organism evidence="2 3">
    <name type="scientific">Dinoroseobacter shibae (strain DSM 16493 / NCIMB 14021 / DFL 12)</name>
    <dbReference type="NCBI Taxonomy" id="398580"/>
    <lineage>
        <taxon>Bacteria</taxon>
        <taxon>Pseudomonadati</taxon>
        <taxon>Pseudomonadota</taxon>
        <taxon>Alphaproteobacteria</taxon>
        <taxon>Rhodobacterales</taxon>
        <taxon>Roseobacteraceae</taxon>
        <taxon>Dinoroseobacter</taxon>
    </lineage>
</organism>
<evidence type="ECO:0000313" key="2">
    <source>
        <dbReference type="EMBL" id="ABV92600.1"/>
    </source>
</evidence>